<protein>
    <submittedName>
        <fullName evidence="3">NADPH:quinone oxidoreductase</fullName>
    </submittedName>
</protein>
<evidence type="ECO:0000259" key="2">
    <source>
        <dbReference type="SMART" id="SM00829"/>
    </source>
</evidence>
<dbReference type="PANTHER" id="PTHR44154:SF1">
    <property type="entry name" value="QUINONE OXIDOREDUCTASE"/>
    <property type="match status" value="1"/>
</dbReference>
<reference evidence="3" key="1">
    <citation type="submission" date="2023-03" db="EMBL/GenBank/DDBJ databases">
        <title>Actinorhabdospora filicis NBRC 111898.</title>
        <authorList>
            <person name="Ichikawa N."/>
            <person name="Sato H."/>
            <person name="Tonouchi N."/>
        </authorList>
    </citation>
    <scope>NUCLEOTIDE SEQUENCE</scope>
    <source>
        <strain evidence="3">NBRC 111898</strain>
    </source>
</reference>
<dbReference type="Gene3D" id="3.40.50.720">
    <property type="entry name" value="NAD(P)-binding Rossmann-like Domain"/>
    <property type="match status" value="1"/>
</dbReference>
<organism evidence="3 4">
    <name type="scientific">Actinorhabdospora filicis</name>
    <dbReference type="NCBI Taxonomy" id="1785913"/>
    <lineage>
        <taxon>Bacteria</taxon>
        <taxon>Bacillati</taxon>
        <taxon>Actinomycetota</taxon>
        <taxon>Actinomycetes</taxon>
        <taxon>Micromonosporales</taxon>
        <taxon>Micromonosporaceae</taxon>
        <taxon>Actinorhabdospora</taxon>
    </lineage>
</organism>
<feature type="domain" description="Enoyl reductase (ER)" evidence="2">
    <location>
        <begin position="10"/>
        <end position="324"/>
    </location>
</feature>
<dbReference type="AlphaFoldDB" id="A0A9W6W2C1"/>
<dbReference type="InterPro" id="IPR036291">
    <property type="entry name" value="NAD(P)-bd_dom_sf"/>
</dbReference>
<dbReference type="PANTHER" id="PTHR44154">
    <property type="entry name" value="QUINONE OXIDOREDUCTASE"/>
    <property type="match status" value="1"/>
</dbReference>
<comment type="caution">
    <text evidence="3">The sequence shown here is derived from an EMBL/GenBank/DDBJ whole genome shotgun (WGS) entry which is preliminary data.</text>
</comment>
<keyword evidence="1" id="KW-0521">NADP</keyword>
<dbReference type="RefSeq" id="WP_285662005.1">
    <property type="nucleotide sequence ID" value="NZ_BSTX01000001.1"/>
</dbReference>
<evidence type="ECO:0000256" key="1">
    <source>
        <dbReference type="ARBA" id="ARBA00022857"/>
    </source>
</evidence>
<dbReference type="Pfam" id="PF13602">
    <property type="entry name" value="ADH_zinc_N_2"/>
    <property type="match status" value="1"/>
</dbReference>
<dbReference type="EMBL" id="BSTX01000001">
    <property type="protein sequence ID" value="GLZ76852.1"/>
    <property type="molecule type" value="Genomic_DNA"/>
</dbReference>
<keyword evidence="4" id="KW-1185">Reference proteome</keyword>
<evidence type="ECO:0000313" key="4">
    <source>
        <dbReference type="Proteomes" id="UP001165079"/>
    </source>
</evidence>
<dbReference type="InterPro" id="IPR020843">
    <property type="entry name" value="ER"/>
</dbReference>
<dbReference type="SUPFAM" id="SSF51735">
    <property type="entry name" value="NAD(P)-binding Rossmann-fold domains"/>
    <property type="match status" value="1"/>
</dbReference>
<dbReference type="CDD" id="cd05289">
    <property type="entry name" value="MDR_like_2"/>
    <property type="match status" value="1"/>
</dbReference>
<dbReference type="Gene3D" id="3.90.180.10">
    <property type="entry name" value="Medium-chain alcohol dehydrogenases, catalytic domain"/>
    <property type="match status" value="1"/>
</dbReference>
<dbReference type="Proteomes" id="UP001165079">
    <property type="component" value="Unassembled WGS sequence"/>
</dbReference>
<dbReference type="Pfam" id="PF08240">
    <property type="entry name" value="ADH_N"/>
    <property type="match status" value="1"/>
</dbReference>
<gene>
    <name evidence="3" type="primary">qor</name>
    <name evidence="3" type="ORF">Afil01_16590</name>
</gene>
<dbReference type="InterPro" id="IPR011032">
    <property type="entry name" value="GroES-like_sf"/>
</dbReference>
<proteinExistence type="predicted"/>
<dbReference type="InterPro" id="IPR051603">
    <property type="entry name" value="Zinc-ADH_QOR/CCCR"/>
</dbReference>
<dbReference type="SMART" id="SM00829">
    <property type="entry name" value="PKS_ER"/>
    <property type="match status" value="1"/>
</dbReference>
<dbReference type="GO" id="GO:0016491">
    <property type="term" value="F:oxidoreductase activity"/>
    <property type="evidence" value="ECO:0007669"/>
    <property type="project" value="InterPro"/>
</dbReference>
<dbReference type="SUPFAM" id="SSF50129">
    <property type="entry name" value="GroES-like"/>
    <property type="match status" value="1"/>
</dbReference>
<accession>A0A9W6W2C1</accession>
<evidence type="ECO:0000313" key="3">
    <source>
        <dbReference type="EMBL" id="GLZ76852.1"/>
    </source>
</evidence>
<name>A0A9W6W2C1_9ACTN</name>
<sequence>MRAVVARGYGPPEHYTVAEIPEPEAGPGQLKVRVAAASINPAEVRVVAERMVDLDFPHVPGNDFAGTVVAIGPGVTGYAVGDEVFGMALPRALRAMAGPRPSLGTGALAEYVVVEADTPFIAHRPAGLDVVHAAAIPTVGFTARALQHRARVTAGEKVLVIGATGGTGTAVVPYLAATGAHIIATATETDEALLRRLGAAETVDYRASAPVAETLRRHPEGVDVVVNLVVQSEDLSGLAAAARPGGRVYTITFPPPVPGSAGRDDVTLELILDLAGEAGGMAEVGEAALAGTLPAVIGREFALEEGPAAVVAFAREHTTGKIVVSM</sequence>
<dbReference type="InterPro" id="IPR013154">
    <property type="entry name" value="ADH-like_N"/>
</dbReference>